<sequence>MKKFIFFSLVAVVLAITLLGEAVISEAATCNPIQLSACAGAITGGGSPSRSCCSKLRAQRPCLCRYYRDPRLRRYVRSPGARKVAGACQVHVRC</sequence>
<keyword evidence="2" id="KW-0446">Lipid-binding</keyword>
<dbReference type="Gene3D" id="1.10.110.10">
    <property type="entry name" value="Plant lipid-transfer and hydrophobic proteins"/>
    <property type="match status" value="1"/>
</dbReference>
<feature type="chain" id="PRO_5013356733" evidence="3">
    <location>
        <begin position="16"/>
        <end position="94"/>
    </location>
</feature>
<dbReference type="PANTHER" id="PTHR33214:SF69">
    <property type="entry name" value="BIFUNCTIONAL INHIBITOR_LIPID-TRANSFER PROTEIN_SEED STORAGE 2S ALBUMIN SUPERFAMILY PROTEIN"/>
    <property type="match status" value="1"/>
</dbReference>
<dbReference type="PANTHER" id="PTHR33214">
    <property type="entry name" value="BIFUNCTIONAL INHIBITOR/LIPID-TRANSFER PROTEIN/SEED STORAGE 2S ALBUMIN SUPERFAMILY PROTEIN"/>
    <property type="match status" value="1"/>
</dbReference>
<dbReference type="InterPro" id="IPR036312">
    <property type="entry name" value="Bifun_inhib/LTP/seed_sf"/>
</dbReference>
<evidence type="ECO:0000256" key="2">
    <source>
        <dbReference type="ARBA" id="ARBA00023121"/>
    </source>
</evidence>
<evidence type="ECO:0000259" key="4">
    <source>
        <dbReference type="Pfam" id="PF00234"/>
    </source>
</evidence>
<feature type="signal peptide" evidence="3">
    <location>
        <begin position="1"/>
        <end position="15"/>
    </location>
</feature>
<accession>C0KHL1</accession>
<keyword evidence="1" id="KW-0813">Transport</keyword>
<feature type="domain" description="Bifunctional inhibitor/plant lipid transfer protein/seed storage helical" evidence="4">
    <location>
        <begin position="34"/>
        <end position="92"/>
    </location>
</feature>
<reference evidence="5" key="1">
    <citation type="journal article" date="2009" name="Tree Physiol.">
        <title>Cloning and expression analysis of 14 lipid transfer protein genes from Tamarix hispida responding to different abiotic stresses.</title>
        <authorList>
            <person name="Wang C."/>
            <person name="Yang C."/>
            <person name="Gao C."/>
            <person name="Wang Y."/>
        </authorList>
    </citation>
    <scope>NUCLEOTIDE SEQUENCE</scope>
</reference>
<keyword evidence="3" id="KW-0732">Signal</keyword>
<evidence type="ECO:0000256" key="3">
    <source>
        <dbReference type="SAM" id="SignalP"/>
    </source>
</evidence>
<dbReference type="InterPro" id="IPR016140">
    <property type="entry name" value="Bifunc_inhib/LTP/seed_store"/>
</dbReference>
<dbReference type="SUPFAM" id="SSF47699">
    <property type="entry name" value="Bifunctional inhibitor/lipid-transfer protein/seed storage 2S albumin"/>
    <property type="match status" value="1"/>
</dbReference>
<dbReference type="InterPro" id="IPR033872">
    <property type="entry name" value="nsLTP2"/>
</dbReference>
<protein>
    <submittedName>
        <fullName evidence="5">Non-specific lipid-transfer protein type 2</fullName>
    </submittedName>
</protein>
<proteinExistence type="evidence at transcript level"/>
<evidence type="ECO:0000256" key="1">
    <source>
        <dbReference type="ARBA" id="ARBA00022448"/>
    </source>
</evidence>
<evidence type="ECO:0000313" key="5">
    <source>
        <dbReference type="EMBL" id="ACM78626.1"/>
    </source>
</evidence>
<dbReference type="Pfam" id="PF00234">
    <property type="entry name" value="Tryp_alpha_amyl"/>
    <property type="match status" value="1"/>
</dbReference>
<dbReference type="GO" id="GO:0006869">
    <property type="term" value="P:lipid transport"/>
    <property type="evidence" value="ECO:0007669"/>
    <property type="project" value="InterPro"/>
</dbReference>
<dbReference type="EMBL" id="FJ603291">
    <property type="protein sequence ID" value="ACM78626.1"/>
    <property type="molecule type" value="mRNA"/>
</dbReference>
<dbReference type="GO" id="GO:0008289">
    <property type="term" value="F:lipid binding"/>
    <property type="evidence" value="ECO:0007669"/>
    <property type="project" value="UniProtKB-KW"/>
</dbReference>
<dbReference type="AlphaFoldDB" id="C0KHL1"/>
<organism evidence="5">
    <name type="scientific">Tamarix hispida</name>
    <dbReference type="NCBI Taxonomy" id="189793"/>
    <lineage>
        <taxon>Eukaryota</taxon>
        <taxon>Viridiplantae</taxon>
        <taxon>Streptophyta</taxon>
        <taxon>Embryophyta</taxon>
        <taxon>Tracheophyta</taxon>
        <taxon>Spermatophyta</taxon>
        <taxon>Magnoliopsida</taxon>
        <taxon>eudicotyledons</taxon>
        <taxon>Gunneridae</taxon>
        <taxon>Pentapetalae</taxon>
        <taxon>Caryophyllales</taxon>
        <taxon>Tamaricaceae</taxon>
        <taxon>Tamarix</taxon>
    </lineage>
</organism>
<dbReference type="CDD" id="cd01959">
    <property type="entry name" value="nsLTP2"/>
    <property type="match status" value="1"/>
</dbReference>
<name>C0KHL1_9CARY</name>